<protein>
    <submittedName>
        <fullName evidence="2">Uncharacterized protein</fullName>
    </submittedName>
</protein>
<proteinExistence type="predicted"/>
<feature type="transmembrane region" description="Helical" evidence="1">
    <location>
        <begin position="25"/>
        <end position="43"/>
    </location>
</feature>
<dbReference type="VEuPathDB" id="CryptoDB:Vbra_11895"/>
<accession>A0A0G4EHG6</accession>
<evidence type="ECO:0000313" key="3">
    <source>
        <dbReference type="Proteomes" id="UP000041254"/>
    </source>
</evidence>
<dbReference type="AlphaFoldDB" id="A0A0G4EHG6"/>
<dbReference type="EMBL" id="CDMY01000227">
    <property type="protein sequence ID" value="CEL95465.1"/>
    <property type="molecule type" value="Genomic_DNA"/>
</dbReference>
<name>A0A0G4EHG6_VITBC</name>
<evidence type="ECO:0000256" key="1">
    <source>
        <dbReference type="SAM" id="Phobius"/>
    </source>
</evidence>
<feature type="transmembrane region" description="Helical" evidence="1">
    <location>
        <begin position="170"/>
        <end position="192"/>
    </location>
</feature>
<keyword evidence="1" id="KW-1133">Transmembrane helix</keyword>
<keyword evidence="1" id="KW-0812">Transmembrane</keyword>
<evidence type="ECO:0000313" key="2">
    <source>
        <dbReference type="EMBL" id="CEL95465.1"/>
    </source>
</evidence>
<reference evidence="2 3" key="1">
    <citation type="submission" date="2014-11" db="EMBL/GenBank/DDBJ databases">
        <authorList>
            <person name="Zhu J."/>
            <person name="Qi W."/>
            <person name="Song R."/>
        </authorList>
    </citation>
    <scope>NUCLEOTIDE SEQUENCE [LARGE SCALE GENOMIC DNA]</scope>
</reference>
<keyword evidence="3" id="KW-1185">Reference proteome</keyword>
<keyword evidence="1" id="KW-0472">Membrane</keyword>
<organism evidence="2 3">
    <name type="scientific">Vitrella brassicaformis (strain CCMP3155)</name>
    <dbReference type="NCBI Taxonomy" id="1169540"/>
    <lineage>
        <taxon>Eukaryota</taxon>
        <taxon>Sar</taxon>
        <taxon>Alveolata</taxon>
        <taxon>Colpodellida</taxon>
        <taxon>Vitrellaceae</taxon>
        <taxon>Vitrella</taxon>
    </lineage>
</organism>
<sequence>MMFLLAVAPCCCCSGRQGCRIVTAIFTVVWLVAGLALLSTGAIKKIKADSLNPAADFEALGRVCTIDDIGAKQYQITGSEERDRCEEEYKYFFTVGNGTRIYTSRIEKQSRPGPCPVGFLDLQTYAVGQTVDCWRARKEVSSVYQCGNKPECYKIFDPAAEAKEWAKTGVTLMIIGGAFIGVAVLLAGIHLLCIRVCRQ</sequence>
<dbReference type="Proteomes" id="UP000041254">
    <property type="component" value="Unassembled WGS sequence"/>
</dbReference>
<dbReference type="PhylomeDB" id="A0A0G4EHG6"/>
<dbReference type="InParanoid" id="A0A0G4EHG6"/>
<gene>
    <name evidence="2" type="ORF">Vbra_11895</name>
</gene>